<evidence type="ECO:0000313" key="5">
    <source>
        <dbReference type="Proteomes" id="UP000220639"/>
    </source>
</evidence>
<feature type="domain" description="Pyrroline-5-carboxylate reductase catalytic N-terminal" evidence="3">
    <location>
        <begin position="3"/>
        <end position="92"/>
    </location>
</feature>
<evidence type="ECO:0000313" key="4">
    <source>
        <dbReference type="EMBL" id="SNU33942.1"/>
    </source>
</evidence>
<evidence type="ECO:0000259" key="3">
    <source>
        <dbReference type="Pfam" id="PF03807"/>
    </source>
</evidence>
<dbReference type="InterPro" id="IPR036291">
    <property type="entry name" value="NAD(P)-bd_dom_sf"/>
</dbReference>
<protein>
    <submittedName>
        <fullName evidence="4">Coenzyme F420-dependent NADP oxidoreductase</fullName>
    </submittedName>
</protein>
<dbReference type="Pfam" id="PF03807">
    <property type="entry name" value="F420_oxidored"/>
    <property type="match status" value="1"/>
</dbReference>
<dbReference type="Proteomes" id="UP000220639">
    <property type="component" value="Unassembled WGS sequence"/>
</dbReference>
<organism evidence="4 5">
    <name type="scientific">Klebsiella grimontii</name>
    <dbReference type="NCBI Taxonomy" id="2058152"/>
    <lineage>
        <taxon>Bacteria</taxon>
        <taxon>Pseudomonadati</taxon>
        <taxon>Pseudomonadota</taxon>
        <taxon>Gammaproteobacteria</taxon>
        <taxon>Enterobacterales</taxon>
        <taxon>Enterobacteriaceae</taxon>
        <taxon>Klebsiella/Raoultella group</taxon>
        <taxon>Klebsiella</taxon>
    </lineage>
</organism>
<dbReference type="PANTHER" id="PTHR11645">
    <property type="entry name" value="PYRROLINE-5-CARBOXYLATE REDUCTASE"/>
    <property type="match status" value="1"/>
</dbReference>
<evidence type="ECO:0000256" key="1">
    <source>
        <dbReference type="ARBA" id="ARBA00005525"/>
    </source>
</evidence>
<comment type="similarity">
    <text evidence="1">Belongs to the pyrroline-5-carboxylate reductase family.</text>
</comment>
<dbReference type="GO" id="GO:0055129">
    <property type="term" value="P:L-proline biosynthetic process"/>
    <property type="evidence" value="ECO:0007669"/>
    <property type="project" value="TreeGrafter"/>
</dbReference>
<name>A0A285AZ75_9ENTR</name>
<dbReference type="Gene3D" id="3.40.50.720">
    <property type="entry name" value="NAD(P)-binding Rossmann-like Domain"/>
    <property type="match status" value="1"/>
</dbReference>
<evidence type="ECO:0000256" key="2">
    <source>
        <dbReference type="ARBA" id="ARBA00023002"/>
    </source>
</evidence>
<proteinExistence type="inferred from homology"/>
<reference evidence="5" key="1">
    <citation type="submission" date="2017-08" db="EMBL/GenBank/DDBJ databases">
        <authorList>
            <person name="Brisse S."/>
        </authorList>
    </citation>
    <scope>NUCLEOTIDE SEQUENCE [LARGE SCALE GENOMIC DNA]</scope>
    <source>
        <strain evidence="5">06D021</strain>
    </source>
</reference>
<dbReference type="PANTHER" id="PTHR11645:SF0">
    <property type="entry name" value="PYRROLINE-5-CARBOXYLATE REDUCTASE 3"/>
    <property type="match status" value="1"/>
</dbReference>
<dbReference type="InterPro" id="IPR028939">
    <property type="entry name" value="P5C_Rdtase_cat_N"/>
</dbReference>
<sequence length="161" mass="17559">MKRIGVLGVDALSEKLIAGFFQAETGAQVFLSPANSERAQRLARKFPCWTLDNHQAVIDEADVIIISVNPDTLNELARGVRLRDSHTLISLVPGIQSRTLREIFQPANCVRLRLAYSDGINQSAVILTAADEEIQRLFASLGPLLVAADESDFDSTTEGPV</sequence>
<dbReference type="GO" id="GO:0004735">
    <property type="term" value="F:pyrroline-5-carboxylate reductase activity"/>
    <property type="evidence" value="ECO:0007669"/>
    <property type="project" value="TreeGrafter"/>
</dbReference>
<accession>A0A285AZ75</accession>
<keyword evidence="2" id="KW-0560">Oxidoreductase</keyword>
<gene>
    <name evidence="4" type="ORF">KOSB73_220061</name>
</gene>
<dbReference type="AlphaFoldDB" id="A0A285AZ75"/>
<dbReference type="RefSeq" id="WP_053086601.1">
    <property type="nucleotide sequence ID" value="NZ_CABGKM010000025.1"/>
</dbReference>
<dbReference type="SUPFAM" id="SSF51735">
    <property type="entry name" value="NAD(P)-binding Rossmann-fold domains"/>
    <property type="match status" value="1"/>
</dbReference>
<dbReference type="EMBL" id="FZTC01000015">
    <property type="protein sequence ID" value="SNU33942.1"/>
    <property type="molecule type" value="Genomic_DNA"/>
</dbReference>